<keyword evidence="2" id="KW-1185">Reference proteome</keyword>
<dbReference type="EMBL" id="JAMOIM010000058">
    <property type="protein sequence ID" value="MCW6512657.1"/>
    <property type="molecule type" value="Genomic_DNA"/>
</dbReference>
<comment type="caution">
    <text evidence="1">The sequence shown here is derived from an EMBL/GenBank/DDBJ whole genome shotgun (WGS) entry which is preliminary data.</text>
</comment>
<organism evidence="1 2">
    <name type="scientific">Lichenifustis flavocetrariae</name>
    <dbReference type="NCBI Taxonomy" id="2949735"/>
    <lineage>
        <taxon>Bacteria</taxon>
        <taxon>Pseudomonadati</taxon>
        <taxon>Pseudomonadota</taxon>
        <taxon>Alphaproteobacteria</taxon>
        <taxon>Hyphomicrobiales</taxon>
        <taxon>Lichenihabitantaceae</taxon>
        <taxon>Lichenifustis</taxon>
    </lineage>
</organism>
<sequence length="132" mass="14517">MITFAKEASRKATSAIILMVAGALVAAPMTRASSFEVQGRPRAQQGLSQEDRDECDVICRHAYLDRGLSNDRWIANCVAVCLSVNDPDRSRELQASTGRVVASSLRTDTPHRTDLLKPFRYGAGSITPWRLP</sequence>
<protein>
    <submittedName>
        <fullName evidence="1">Uncharacterized protein</fullName>
    </submittedName>
</protein>
<reference evidence="1" key="1">
    <citation type="submission" date="2022-05" db="EMBL/GenBank/DDBJ databases">
        <authorList>
            <person name="Pankratov T."/>
        </authorList>
    </citation>
    <scope>NUCLEOTIDE SEQUENCE</scope>
    <source>
        <strain evidence="1">BP6-180914</strain>
    </source>
</reference>
<dbReference type="Proteomes" id="UP001165667">
    <property type="component" value="Unassembled WGS sequence"/>
</dbReference>
<proteinExistence type="predicted"/>
<evidence type="ECO:0000313" key="1">
    <source>
        <dbReference type="EMBL" id="MCW6512657.1"/>
    </source>
</evidence>
<evidence type="ECO:0000313" key="2">
    <source>
        <dbReference type="Proteomes" id="UP001165667"/>
    </source>
</evidence>
<dbReference type="RefSeq" id="WP_282589033.1">
    <property type="nucleotide sequence ID" value="NZ_JAMOIM010000058.1"/>
</dbReference>
<dbReference type="AlphaFoldDB" id="A0AA41ZB54"/>
<name>A0AA41ZB54_9HYPH</name>
<accession>A0AA41ZB54</accession>
<gene>
    <name evidence="1" type="ORF">M8523_32645</name>
</gene>